<evidence type="ECO:0000256" key="1">
    <source>
        <dbReference type="ARBA" id="ARBA00006382"/>
    </source>
</evidence>
<dbReference type="InterPro" id="IPR046346">
    <property type="entry name" value="Aminoacid_DH-like_N_sf"/>
</dbReference>
<keyword evidence="2 3" id="KW-0560">Oxidoreductase</keyword>
<dbReference type="KEGG" id="nva:G3M78_11140"/>
<dbReference type="Gene3D" id="3.40.50.10860">
    <property type="entry name" value="Leucine Dehydrogenase, chain A, domain 1"/>
    <property type="match status" value="1"/>
</dbReference>
<comment type="similarity">
    <text evidence="1 3 7">Belongs to the Glu/Leu/Phe/Val dehydrogenases family.</text>
</comment>
<dbReference type="Proteomes" id="UP000594464">
    <property type="component" value="Chromosome"/>
</dbReference>
<feature type="site" description="Important for catalysis" evidence="6">
    <location>
        <position position="132"/>
    </location>
</feature>
<evidence type="ECO:0000256" key="3">
    <source>
        <dbReference type="PIRNR" id="PIRNR000185"/>
    </source>
</evidence>
<dbReference type="SUPFAM" id="SSF53223">
    <property type="entry name" value="Aminoacid dehydrogenase-like, N-terminal domain"/>
    <property type="match status" value="1"/>
</dbReference>
<accession>A0A7T0C3L0</accession>
<evidence type="ECO:0000256" key="7">
    <source>
        <dbReference type="RuleBase" id="RU004417"/>
    </source>
</evidence>
<reference evidence="10" key="1">
    <citation type="submission" date="2020-02" db="EMBL/GenBank/DDBJ databases">
        <title>Genomic and physiological characterization of two novel Nitrospinaceae genera.</title>
        <authorList>
            <person name="Mueller A.J."/>
            <person name="Jung M.-Y."/>
            <person name="Strachan C.R."/>
            <person name="Herbold C.W."/>
            <person name="Kirkegaard R.H."/>
            <person name="Daims H."/>
        </authorList>
    </citation>
    <scope>NUCLEOTIDE SEQUENCE [LARGE SCALE GENOMIC DNA]</scope>
</reference>
<dbReference type="EMBL" id="CP048620">
    <property type="protein sequence ID" value="QPJ65916.1"/>
    <property type="molecule type" value="Genomic_DNA"/>
</dbReference>
<evidence type="ECO:0000256" key="2">
    <source>
        <dbReference type="ARBA" id="ARBA00023002"/>
    </source>
</evidence>
<feature type="binding site" evidence="5">
    <location>
        <position position="210"/>
    </location>
    <ligand>
        <name>NAD(+)</name>
        <dbReference type="ChEBI" id="CHEBI:57540"/>
    </ligand>
</feature>
<name>A0A7T0C3L0_9BACT</name>
<protein>
    <recommendedName>
        <fullName evidence="3">Glutamate dehydrogenase</fullName>
    </recommendedName>
</protein>
<dbReference type="PANTHER" id="PTHR11606">
    <property type="entry name" value="GLUTAMATE DEHYDROGENASE"/>
    <property type="match status" value="1"/>
</dbReference>
<dbReference type="PRINTS" id="PR00082">
    <property type="entry name" value="GLFDHDRGNASE"/>
</dbReference>
<dbReference type="SMART" id="SM00839">
    <property type="entry name" value="ELFV_dehydrog"/>
    <property type="match status" value="1"/>
</dbReference>
<dbReference type="Pfam" id="PF00208">
    <property type="entry name" value="ELFV_dehydrog"/>
    <property type="match status" value="1"/>
</dbReference>
<dbReference type="InterPro" id="IPR006097">
    <property type="entry name" value="Glu/Leu/Phe/Val/Trp_DH_dimer"/>
</dbReference>
<evidence type="ECO:0000259" key="8">
    <source>
        <dbReference type="SMART" id="SM00839"/>
    </source>
</evidence>
<dbReference type="InterPro" id="IPR006096">
    <property type="entry name" value="Glu/Leu/Phe/Val/Trp_DH_C"/>
</dbReference>
<dbReference type="InterPro" id="IPR036291">
    <property type="entry name" value="NAD(P)-bd_dom_sf"/>
</dbReference>
<evidence type="ECO:0000256" key="5">
    <source>
        <dbReference type="PIRSR" id="PIRSR000185-2"/>
    </source>
</evidence>
<evidence type="ECO:0000256" key="6">
    <source>
        <dbReference type="PIRSR" id="PIRSR000185-3"/>
    </source>
</evidence>
<dbReference type="Gene3D" id="3.40.50.720">
    <property type="entry name" value="NAD(P)-binding Rossmann-like Domain"/>
    <property type="match status" value="1"/>
</dbReference>
<dbReference type="GO" id="GO:0004352">
    <property type="term" value="F:glutamate dehydrogenase (NAD+) activity"/>
    <property type="evidence" value="ECO:0007669"/>
    <property type="project" value="TreeGrafter"/>
</dbReference>
<evidence type="ECO:0000256" key="4">
    <source>
        <dbReference type="PIRSR" id="PIRSR000185-1"/>
    </source>
</evidence>
<gene>
    <name evidence="9" type="ORF">G3M78_11140</name>
</gene>
<dbReference type="GO" id="GO:0006538">
    <property type="term" value="P:L-glutamate catabolic process"/>
    <property type="evidence" value="ECO:0007669"/>
    <property type="project" value="TreeGrafter"/>
</dbReference>
<feature type="domain" description="Glutamate/phenylalanine/leucine/valine/L-tryptophan dehydrogenase C-terminal" evidence="8">
    <location>
        <begin position="169"/>
        <end position="414"/>
    </location>
</feature>
<dbReference type="AlphaFoldDB" id="A0A7T0C3L0"/>
<keyword evidence="5" id="KW-0547">Nucleotide-binding</keyword>
<feature type="active site" description="Proton donor" evidence="4">
    <location>
        <position position="93"/>
    </location>
</feature>
<proteinExistence type="inferred from homology"/>
<organism evidence="9 10">
    <name type="scientific">Candidatus Nitrohelix vancouverensis</name>
    <dbReference type="NCBI Taxonomy" id="2705534"/>
    <lineage>
        <taxon>Bacteria</taxon>
        <taxon>Pseudomonadati</taxon>
        <taxon>Nitrospinota/Tectimicrobiota group</taxon>
        <taxon>Nitrospinota</taxon>
        <taxon>Nitrospinia</taxon>
        <taxon>Nitrospinales</taxon>
        <taxon>Nitrospinaceae</taxon>
        <taxon>Candidatus Nitrohelix</taxon>
    </lineage>
</organism>
<evidence type="ECO:0000313" key="9">
    <source>
        <dbReference type="EMBL" id="QPJ65916.1"/>
    </source>
</evidence>
<keyword evidence="5" id="KW-0520">NAD</keyword>
<dbReference type="PANTHER" id="PTHR11606:SF13">
    <property type="entry name" value="GLUTAMATE DEHYDROGENASE 1, MITOCHONDRIAL"/>
    <property type="match status" value="1"/>
</dbReference>
<dbReference type="InterPro" id="IPR014362">
    <property type="entry name" value="Glu_DH"/>
</dbReference>
<dbReference type="InterPro" id="IPR006095">
    <property type="entry name" value="Glu/Leu/Phe/Val/Trp_DH"/>
</dbReference>
<dbReference type="Pfam" id="PF02812">
    <property type="entry name" value="ELFV_dehydrog_N"/>
    <property type="match status" value="1"/>
</dbReference>
<feature type="binding site" evidence="5">
    <location>
        <position position="81"/>
    </location>
    <ligand>
        <name>substrate</name>
    </ligand>
</feature>
<dbReference type="SUPFAM" id="SSF51735">
    <property type="entry name" value="NAD(P)-binding Rossmann-fold domains"/>
    <property type="match status" value="1"/>
</dbReference>
<evidence type="ECO:0000313" key="10">
    <source>
        <dbReference type="Proteomes" id="UP000594464"/>
    </source>
</evidence>
<dbReference type="GO" id="GO:0000166">
    <property type="term" value="F:nucleotide binding"/>
    <property type="evidence" value="ECO:0007669"/>
    <property type="project" value="UniProtKB-KW"/>
</dbReference>
<dbReference type="PIRSF" id="PIRSF000185">
    <property type="entry name" value="Glu_DH"/>
    <property type="match status" value="1"/>
</dbReference>
<sequence>MQLPQRLQLEEVTAEDMNDRFSHSAWEASGRYRMLDPDTGRVWGFIVVDQSLRGPGLGGIRIAPDLTLGEVMRLAHVMTLKNSAANLPLGGGKSGIIADAEILRSEPAMKKELIAKFAEAAFEVSDYIPAPDMGTDEQDIQLIYDLYSTKLGARNHRRGGAGRPPELGGVPIDDWGLTAHGLFAAAETLESLDEDLKLEHCDVVVQGYGNVGSRIAEKLAARGARIVGASDIHAALWNAQGLDLDALRTARRNPWGLDTYSGKVDKKWGPDRLHWLLEAPCHFLIPAARPNAITARNADRIQCRYVLQGANVPSSKVTEYYLQKKRGIVSLCDFIVNAGGVIGCAAELEYTSDAAYRERVDARGFRNYLEDRIYETVRNNTRSIMAMTLENEDLIFRDAAEILAHERLNVKEKEIWI</sequence>